<reference evidence="2" key="1">
    <citation type="submission" date="2013-08" db="EMBL/GenBank/DDBJ databases">
        <authorList>
            <person name="Mendez C."/>
            <person name="Richter M."/>
            <person name="Ferrer M."/>
            <person name="Sanchez J."/>
        </authorList>
    </citation>
    <scope>NUCLEOTIDE SEQUENCE</scope>
</reference>
<gene>
    <name evidence="3" type="ORF">B1A_03683</name>
    <name evidence="2" type="ORF">B1B_14679</name>
    <name evidence="1" type="ORF">B2A_15709</name>
</gene>
<sequence length="221" mass="24586">MPVPKPSTAERNRRRSIEARAIEMLERYDCPMPYHAVCTHFLGAMSGVAPVQPMKVLARIWDGKLPAFASIEAVNELLEALINGLWNELTVHQDEKQPYRLMKFPAGVTRASLACLAETRAEEIDGFLTGVFGDQENIEVPEPMGASLGTLMELVENFARMQALLEDPENPASAEVFEGLKKQFVVLTNFAEQQLHAVIVGARILREQEGAMEEKTGWAVH</sequence>
<organism evidence="2">
    <name type="scientific">mine drainage metagenome</name>
    <dbReference type="NCBI Taxonomy" id="410659"/>
    <lineage>
        <taxon>unclassified sequences</taxon>
        <taxon>metagenomes</taxon>
        <taxon>ecological metagenomes</taxon>
    </lineage>
</organism>
<accession>T0ZAK1</accession>
<evidence type="ECO:0000313" key="1">
    <source>
        <dbReference type="EMBL" id="EQD26290.1"/>
    </source>
</evidence>
<dbReference type="EMBL" id="AUZZ01011416">
    <property type="protein sequence ID" value="EQD26290.1"/>
    <property type="molecule type" value="Genomic_DNA"/>
</dbReference>
<dbReference type="AlphaFoldDB" id="T0ZAK1"/>
<proteinExistence type="predicted"/>
<evidence type="ECO:0000313" key="3">
    <source>
        <dbReference type="EMBL" id="EQD75835.1"/>
    </source>
</evidence>
<evidence type="ECO:0000313" key="2">
    <source>
        <dbReference type="EMBL" id="EQD41102.1"/>
    </source>
</evidence>
<dbReference type="EMBL" id="AUZY01009743">
    <property type="protein sequence ID" value="EQD41102.1"/>
    <property type="molecule type" value="Genomic_DNA"/>
</dbReference>
<protein>
    <submittedName>
        <fullName evidence="2">Uncharacterized protein</fullName>
    </submittedName>
</protein>
<name>T0ZAK1_9ZZZZ</name>
<comment type="caution">
    <text evidence="2">The sequence shown here is derived from an EMBL/GenBank/DDBJ whole genome shotgun (WGS) entry which is preliminary data.</text>
</comment>
<dbReference type="EMBL" id="AUZX01002699">
    <property type="protein sequence ID" value="EQD75835.1"/>
    <property type="molecule type" value="Genomic_DNA"/>
</dbReference>
<reference evidence="2" key="2">
    <citation type="journal article" date="2014" name="ISME J.">
        <title>Microbial stratification in low pH oxic and suboxic macroscopic growths along an acid mine drainage.</title>
        <authorList>
            <person name="Mendez-Garcia C."/>
            <person name="Mesa V."/>
            <person name="Sprenger R.R."/>
            <person name="Richter M."/>
            <person name="Diez M.S."/>
            <person name="Solano J."/>
            <person name="Bargiela R."/>
            <person name="Golyshina O.V."/>
            <person name="Manteca A."/>
            <person name="Ramos J.L."/>
            <person name="Gallego J.R."/>
            <person name="Llorente I."/>
            <person name="Martins Dos Santos V.A."/>
            <person name="Jensen O.N."/>
            <person name="Pelaez A.I."/>
            <person name="Sanchez J."/>
            <person name="Ferrer M."/>
        </authorList>
    </citation>
    <scope>NUCLEOTIDE SEQUENCE</scope>
</reference>